<reference evidence="1 2" key="1">
    <citation type="submission" date="2018-11" db="EMBL/GenBank/DDBJ databases">
        <title>Genome sequencing of Lachnoanaerobaculum orale DSM 24553T.</title>
        <authorList>
            <person name="Kook J.-K."/>
            <person name="Park S.-N."/>
            <person name="Lim Y.K."/>
        </authorList>
    </citation>
    <scope>NUCLEOTIDE SEQUENCE [LARGE SCALE GENOMIC DNA]</scope>
    <source>
        <strain evidence="1 2">DSM 24553</strain>
    </source>
</reference>
<accession>A0A3P3Q4V3</accession>
<dbReference type="EMBL" id="RRCM01000001">
    <property type="protein sequence ID" value="RRJ16155.1"/>
    <property type="molecule type" value="Genomic_DNA"/>
</dbReference>
<protein>
    <submittedName>
        <fullName evidence="1">Uncharacterized protein</fullName>
    </submittedName>
</protein>
<dbReference type="Proteomes" id="UP000276982">
    <property type="component" value="Unassembled WGS sequence"/>
</dbReference>
<evidence type="ECO:0000313" key="2">
    <source>
        <dbReference type="Proteomes" id="UP000276982"/>
    </source>
</evidence>
<sequence length="164" mass="19916">MGWSVDILRKNGEGNIQDVKNIINIFMSRGYTNCVAYDKGRYHNLSINKPMFDDELPWFLEDDADSILANVDLKPSDDWWSNERIRDFPERFKGYRDYFDFEKISGRSFMLLNFFHEYFKLVPEDVLWNCYSKDKHFYTKADIDKIYNKKEWKVEWIYVDPDEQ</sequence>
<organism evidence="1 2">
    <name type="scientific">Lachnoanaerobaculum orale</name>
    <dbReference type="NCBI Taxonomy" id="979627"/>
    <lineage>
        <taxon>Bacteria</taxon>
        <taxon>Bacillati</taxon>
        <taxon>Bacillota</taxon>
        <taxon>Clostridia</taxon>
        <taxon>Lachnospirales</taxon>
        <taxon>Lachnospiraceae</taxon>
        <taxon>Lachnoanaerobaculum</taxon>
    </lineage>
</organism>
<proteinExistence type="predicted"/>
<keyword evidence="2" id="KW-1185">Reference proteome</keyword>
<comment type="caution">
    <text evidence="1">The sequence shown here is derived from an EMBL/GenBank/DDBJ whole genome shotgun (WGS) entry which is preliminary data.</text>
</comment>
<name>A0A3P3Q4V3_9FIRM</name>
<dbReference type="RefSeq" id="WP_124951371.1">
    <property type="nucleotide sequence ID" value="NZ_RRCM01000001.1"/>
</dbReference>
<dbReference type="AlphaFoldDB" id="A0A3P3Q4V3"/>
<gene>
    <name evidence="1" type="ORF">EHW90_03865</name>
</gene>
<evidence type="ECO:0000313" key="1">
    <source>
        <dbReference type="EMBL" id="RRJ16155.1"/>
    </source>
</evidence>